<accession>A0AAE0NQW7</accession>
<reference evidence="1" key="1">
    <citation type="journal article" date="2023" name="Mol. Phylogenet. Evol.">
        <title>Genome-scale phylogeny and comparative genomics of the fungal order Sordariales.</title>
        <authorList>
            <person name="Hensen N."/>
            <person name="Bonometti L."/>
            <person name="Westerberg I."/>
            <person name="Brannstrom I.O."/>
            <person name="Guillou S."/>
            <person name="Cros-Aarteil S."/>
            <person name="Calhoun S."/>
            <person name="Haridas S."/>
            <person name="Kuo A."/>
            <person name="Mondo S."/>
            <person name="Pangilinan J."/>
            <person name="Riley R."/>
            <person name="LaButti K."/>
            <person name="Andreopoulos B."/>
            <person name="Lipzen A."/>
            <person name="Chen C."/>
            <person name="Yan M."/>
            <person name="Daum C."/>
            <person name="Ng V."/>
            <person name="Clum A."/>
            <person name="Steindorff A."/>
            <person name="Ohm R.A."/>
            <person name="Martin F."/>
            <person name="Silar P."/>
            <person name="Natvig D.O."/>
            <person name="Lalanne C."/>
            <person name="Gautier V."/>
            <person name="Ament-Velasquez S.L."/>
            <person name="Kruys A."/>
            <person name="Hutchinson M.I."/>
            <person name="Powell A.J."/>
            <person name="Barry K."/>
            <person name="Miller A.N."/>
            <person name="Grigoriev I.V."/>
            <person name="Debuchy R."/>
            <person name="Gladieux P."/>
            <person name="Hiltunen Thoren M."/>
            <person name="Johannesson H."/>
        </authorList>
    </citation>
    <scope>NUCLEOTIDE SEQUENCE</scope>
    <source>
        <strain evidence="1">CBS 232.78</strain>
    </source>
</reference>
<protein>
    <submittedName>
        <fullName evidence="1">Uncharacterized protein</fullName>
    </submittedName>
</protein>
<comment type="caution">
    <text evidence="1">The sequence shown here is derived from an EMBL/GenBank/DDBJ whole genome shotgun (WGS) entry which is preliminary data.</text>
</comment>
<reference evidence="1" key="2">
    <citation type="submission" date="2023-06" db="EMBL/GenBank/DDBJ databases">
        <authorList>
            <consortium name="Lawrence Berkeley National Laboratory"/>
            <person name="Haridas S."/>
            <person name="Hensen N."/>
            <person name="Bonometti L."/>
            <person name="Westerberg I."/>
            <person name="Brannstrom I.O."/>
            <person name="Guillou S."/>
            <person name="Cros-Aarteil S."/>
            <person name="Calhoun S."/>
            <person name="Kuo A."/>
            <person name="Mondo S."/>
            <person name="Pangilinan J."/>
            <person name="Riley R."/>
            <person name="LaButti K."/>
            <person name="Andreopoulos B."/>
            <person name="Lipzen A."/>
            <person name="Chen C."/>
            <person name="Yanf M."/>
            <person name="Daum C."/>
            <person name="Ng V."/>
            <person name="Clum A."/>
            <person name="Steindorff A."/>
            <person name="Ohm R."/>
            <person name="Martin F."/>
            <person name="Silar P."/>
            <person name="Natvig D."/>
            <person name="Lalanne C."/>
            <person name="Gautier V."/>
            <person name="Ament-velasquez S.L."/>
            <person name="Kruys A."/>
            <person name="Hutchinson M.I."/>
            <person name="Powell A.J."/>
            <person name="Barry K."/>
            <person name="Miller A.N."/>
            <person name="Grigoriev I.V."/>
            <person name="Debuchy R."/>
            <person name="Gladieux P."/>
            <person name="Thoren M.H."/>
            <person name="Johannesson H."/>
        </authorList>
    </citation>
    <scope>NUCLEOTIDE SEQUENCE</scope>
    <source>
        <strain evidence="1">CBS 232.78</strain>
    </source>
</reference>
<proteinExistence type="predicted"/>
<evidence type="ECO:0000313" key="2">
    <source>
        <dbReference type="Proteomes" id="UP001285441"/>
    </source>
</evidence>
<dbReference type="AlphaFoldDB" id="A0AAE0NQW7"/>
<name>A0AAE0NQW7_9PEZI</name>
<sequence length="355" mass="40482">MAQQRQQRPDPPITDPRIFPEDTAGFEVTITYSPSELVPAEGLPQDTLEYIYRVRNKDSTDIKYLILHTGINTLPEEGGFGIAFRWPFAFSHLPDGDWNMAFLERNADNMLEVGRLLKRRIPGIEGPCPAYIPRAGFTLGFIRRPLDPTLPQFEGWYHPAIPHHLVDKIPPQEVMGLFGAEKVLLMQDSTLRPRRLLPQKDLRHVARIYAAIHDQGNDVAPRLVSYLVENKGQFSERIVGLAIELLPNVRFATPDDIDECSEVLEALHDMGIVYGPRLRRKSFLIVQEHPGGPRRALLQDFYEAAFSEDDMVKEVEMEWLPQALRDDNSAFPQTPGRAMVQPQILDPRLVPRGRR</sequence>
<dbReference type="EMBL" id="JAULSW010000004">
    <property type="protein sequence ID" value="KAK3386057.1"/>
    <property type="molecule type" value="Genomic_DNA"/>
</dbReference>
<gene>
    <name evidence="1" type="ORF">B0H63DRAFT_474108</name>
</gene>
<evidence type="ECO:0000313" key="1">
    <source>
        <dbReference type="EMBL" id="KAK3386057.1"/>
    </source>
</evidence>
<keyword evidence="2" id="KW-1185">Reference proteome</keyword>
<organism evidence="1 2">
    <name type="scientific">Podospora didyma</name>
    <dbReference type="NCBI Taxonomy" id="330526"/>
    <lineage>
        <taxon>Eukaryota</taxon>
        <taxon>Fungi</taxon>
        <taxon>Dikarya</taxon>
        <taxon>Ascomycota</taxon>
        <taxon>Pezizomycotina</taxon>
        <taxon>Sordariomycetes</taxon>
        <taxon>Sordariomycetidae</taxon>
        <taxon>Sordariales</taxon>
        <taxon>Podosporaceae</taxon>
        <taxon>Podospora</taxon>
    </lineage>
</organism>
<dbReference type="Proteomes" id="UP001285441">
    <property type="component" value="Unassembled WGS sequence"/>
</dbReference>